<dbReference type="KEGG" id="rgi:RGI145_19520"/>
<gene>
    <name evidence="2" type="ORF">RGI145_19520</name>
</gene>
<reference evidence="2 3" key="1">
    <citation type="submission" date="2016-05" db="EMBL/GenBank/DDBJ databases">
        <title>Complete Genome and Methylome Analysis of Psychrotrophic Bacterial Isolates from Antarctic Lake Untersee.</title>
        <authorList>
            <person name="Fomenkov A."/>
            <person name="Akimov V.N."/>
            <person name="Vasilyeva L.V."/>
            <person name="Andersen D."/>
            <person name="Vincze T."/>
            <person name="Roberts R.J."/>
        </authorList>
    </citation>
    <scope>NUCLEOTIDE SEQUENCE [LARGE SCALE GENOMIC DNA]</scope>
    <source>
        <strain evidence="2 3">U14-5</strain>
    </source>
</reference>
<evidence type="ECO:0000256" key="1">
    <source>
        <dbReference type="SAM" id="MobiDB-lite"/>
    </source>
</evidence>
<dbReference type="EMBL" id="CP015584">
    <property type="protein sequence ID" value="APT59537.1"/>
    <property type="molecule type" value="Genomic_DNA"/>
</dbReference>
<sequence length="87" mass="9129">MAARKTDDTQVAEEEVKTAAAENAMSQPEGTEEGDPAEATTTVATSGATVEPAVVEALPMEHPAVDSEPRKGLPPESSRIDFNDPSY</sequence>
<dbReference type="RefSeq" id="WP_075800249.1">
    <property type="nucleotide sequence ID" value="NZ_CP015584.1"/>
</dbReference>
<organism evidence="2 3">
    <name type="scientific">Roseomonas gilardii</name>
    <dbReference type="NCBI Taxonomy" id="257708"/>
    <lineage>
        <taxon>Bacteria</taxon>
        <taxon>Pseudomonadati</taxon>
        <taxon>Pseudomonadota</taxon>
        <taxon>Alphaproteobacteria</taxon>
        <taxon>Acetobacterales</taxon>
        <taxon>Roseomonadaceae</taxon>
        <taxon>Roseomonas</taxon>
    </lineage>
</organism>
<proteinExistence type="predicted"/>
<evidence type="ECO:0000313" key="3">
    <source>
        <dbReference type="Proteomes" id="UP000185494"/>
    </source>
</evidence>
<feature type="compositionally biased region" description="Basic and acidic residues" evidence="1">
    <location>
        <begin position="63"/>
        <end position="87"/>
    </location>
</feature>
<dbReference type="Proteomes" id="UP000185494">
    <property type="component" value="Chromosome 2"/>
</dbReference>
<evidence type="ECO:0000313" key="2">
    <source>
        <dbReference type="EMBL" id="APT59537.1"/>
    </source>
</evidence>
<dbReference type="STRING" id="257708.RGI145_19520"/>
<name>A0A1L7AL89_9PROT</name>
<dbReference type="AlphaFoldDB" id="A0A1L7AL89"/>
<feature type="compositionally biased region" description="Low complexity" evidence="1">
    <location>
        <begin position="37"/>
        <end position="51"/>
    </location>
</feature>
<feature type="region of interest" description="Disordered" evidence="1">
    <location>
        <begin position="1"/>
        <end position="87"/>
    </location>
</feature>
<protein>
    <submittedName>
        <fullName evidence="2">Uncharacterized protein</fullName>
    </submittedName>
</protein>
<accession>A0A1L7AL89</accession>